<dbReference type="PANTHER" id="PTHR30050">
    <property type="entry name" value="CHROMOSOMAL REPLICATION INITIATOR PROTEIN DNAA"/>
    <property type="match status" value="1"/>
</dbReference>
<keyword evidence="3" id="KW-1185">Reference proteome</keyword>
<protein>
    <submittedName>
        <fullName evidence="2">DNA replication protein DnaC</fullName>
    </submittedName>
</protein>
<dbReference type="InterPro" id="IPR002611">
    <property type="entry name" value="IstB_ATP-bd"/>
</dbReference>
<accession>A0A1G8EHM8</accession>
<dbReference type="STRING" id="504805.SAMN05421505_120107"/>
<dbReference type="OrthoDB" id="9770694at2"/>
<sequence length="276" mass="30246">MSSLTLDVSGRGRGSSGALGHRFGDSARAWVDRAGAEGRAAYERGLARSRTAEGLFPSREDDLREAQETVRALQARNRARWWERCLSGVYADYAAAAVETLTPDQDPGGRVSGWLESGSRTLLIAGENSRGKTWSAFAVGNQAAAVAPLPMWVVAWNSADLDAALRPSSPNCDKVMEHASECDLLILDDLGAEKVTEWTLEQLYRIVDARVRNRRRLVVTTNLPYDERGFSGSTAPAGPVTPNLVGRYGHRITERLIHEATMVRVTGPSWRRPVPF</sequence>
<dbReference type="EMBL" id="FNCN01000020">
    <property type="protein sequence ID" value="SDH69434.1"/>
    <property type="molecule type" value="Genomic_DNA"/>
</dbReference>
<dbReference type="GO" id="GO:0006260">
    <property type="term" value="P:DNA replication"/>
    <property type="evidence" value="ECO:0007669"/>
    <property type="project" value="TreeGrafter"/>
</dbReference>
<name>A0A1G8EHM8_9ACTN</name>
<dbReference type="InterPro" id="IPR027417">
    <property type="entry name" value="P-loop_NTPase"/>
</dbReference>
<dbReference type="Proteomes" id="UP000198923">
    <property type="component" value="Unassembled WGS sequence"/>
</dbReference>
<dbReference type="PANTHER" id="PTHR30050:SF4">
    <property type="entry name" value="ATP-BINDING PROTEIN RV3427C IN INSERTION SEQUENCE-RELATED"/>
    <property type="match status" value="1"/>
</dbReference>
<dbReference type="Pfam" id="PF01695">
    <property type="entry name" value="IstB_IS21"/>
    <property type="match status" value="1"/>
</dbReference>
<organism evidence="2 3">
    <name type="scientific">Sinosporangium album</name>
    <dbReference type="NCBI Taxonomy" id="504805"/>
    <lineage>
        <taxon>Bacteria</taxon>
        <taxon>Bacillati</taxon>
        <taxon>Actinomycetota</taxon>
        <taxon>Actinomycetes</taxon>
        <taxon>Streptosporangiales</taxon>
        <taxon>Streptosporangiaceae</taxon>
        <taxon>Sinosporangium</taxon>
    </lineage>
</organism>
<feature type="domain" description="IstB-like ATP-binding" evidence="1">
    <location>
        <begin position="121"/>
        <end position="272"/>
    </location>
</feature>
<proteinExistence type="predicted"/>
<evidence type="ECO:0000313" key="2">
    <source>
        <dbReference type="EMBL" id="SDH69434.1"/>
    </source>
</evidence>
<evidence type="ECO:0000313" key="3">
    <source>
        <dbReference type="Proteomes" id="UP000198923"/>
    </source>
</evidence>
<evidence type="ECO:0000259" key="1">
    <source>
        <dbReference type="Pfam" id="PF01695"/>
    </source>
</evidence>
<dbReference type="AlphaFoldDB" id="A0A1G8EHM8"/>
<reference evidence="2 3" key="1">
    <citation type="submission" date="2016-10" db="EMBL/GenBank/DDBJ databases">
        <authorList>
            <person name="de Groot N.N."/>
        </authorList>
    </citation>
    <scope>NUCLEOTIDE SEQUENCE [LARGE SCALE GENOMIC DNA]</scope>
    <source>
        <strain evidence="2 3">CPCC 201354</strain>
    </source>
</reference>
<dbReference type="GO" id="GO:0005524">
    <property type="term" value="F:ATP binding"/>
    <property type="evidence" value="ECO:0007669"/>
    <property type="project" value="InterPro"/>
</dbReference>
<dbReference type="Gene3D" id="3.40.50.300">
    <property type="entry name" value="P-loop containing nucleotide triphosphate hydrolases"/>
    <property type="match status" value="1"/>
</dbReference>
<gene>
    <name evidence="2" type="ORF">SAMN05421505_120107</name>
</gene>
<dbReference type="SUPFAM" id="SSF52540">
    <property type="entry name" value="P-loop containing nucleoside triphosphate hydrolases"/>
    <property type="match status" value="1"/>
</dbReference>